<sequence>MGWRREGIVRRSSMTRAESRMTPREVGAEHERAAEKRHEVILDISFDDQHQIICNRLYMNVISRNLIKYFVGYEIPQDHGMNLVGSLVFFSLWPYLVGSAVSLSYFQEGCERVYVNRASPGIQTLTYCSLFQPRWSSGEVSVLEPEGSRFETRFH</sequence>
<comment type="caution">
    <text evidence="1">The sequence shown here is derived from an EMBL/GenBank/DDBJ whole genome shotgun (WGS) entry which is preliminary data.</text>
</comment>
<proteinExistence type="predicted"/>
<protein>
    <submittedName>
        <fullName evidence="1">Uncharacterized protein</fullName>
    </submittedName>
</protein>
<dbReference type="EMBL" id="BGPR01084586">
    <property type="protein sequence ID" value="GBL96038.1"/>
    <property type="molecule type" value="Genomic_DNA"/>
</dbReference>
<keyword evidence="3" id="KW-1185">Reference proteome</keyword>
<dbReference type="EMBL" id="BGPR01084602">
    <property type="protein sequence ID" value="GBL96089.1"/>
    <property type="molecule type" value="Genomic_DNA"/>
</dbReference>
<evidence type="ECO:0000313" key="1">
    <source>
        <dbReference type="EMBL" id="GBL96038.1"/>
    </source>
</evidence>
<organism evidence="1 3">
    <name type="scientific">Araneus ventricosus</name>
    <name type="common">Orbweaver spider</name>
    <name type="synonym">Epeira ventricosa</name>
    <dbReference type="NCBI Taxonomy" id="182803"/>
    <lineage>
        <taxon>Eukaryota</taxon>
        <taxon>Metazoa</taxon>
        <taxon>Ecdysozoa</taxon>
        <taxon>Arthropoda</taxon>
        <taxon>Chelicerata</taxon>
        <taxon>Arachnida</taxon>
        <taxon>Araneae</taxon>
        <taxon>Araneomorphae</taxon>
        <taxon>Entelegynae</taxon>
        <taxon>Araneoidea</taxon>
        <taxon>Araneidae</taxon>
        <taxon>Araneus</taxon>
    </lineage>
</organism>
<evidence type="ECO:0000313" key="3">
    <source>
        <dbReference type="Proteomes" id="UP000499080"/>
    </source>
</evidence>
<dbReference type="AlphaFoldDB" id="A0A4Y2BVA0"/>
<dbReference type="Proteomes" id="UP000499080">
    <property type="component" value="Unassembled WGS sequence"/>
</dbReference>
<evidence type="ECO:0000313" key="2">
    <source>
        <dbReference type="EMBL" id="GBL96089.1"/>
    </source>
</evidence>
<gene>
    <name evidence="2" type="ORF">AVEN_262754_1</name>
    <name evidence="1" type="ORF">AVEN_67394_1</name>
</gene>
<name>A0A4Y2BVA0_ARAVE</name>
<accession>A0A4Y2BVA0</accession>
<reference evidence="1 3" key="1">
    <citation type="journal article" date="2019" name="Sci. Rep.">
        <title>Orb-weaving spider Araneus ventricosus genome elucidates the spidroin gene catalogue.</title>
        <authorList>
            <person name="Kono N."/>
            <person name="Nakamura H."/>
            <person name="Ohtoshi R."/>
            <person name="Moran D.A.P."/>
            <person name="Shinohara A."/>
            <person name="Yoshida Y."/>
            <person name="Fujiwara M."/>
            <person name="Mori M."/>
            <person name="Tomita M."/>
            <person name="Arakawa K."/>
        </authorList>
    </citation>
    <scope>NUCLEOTIDE SEQUENCE [LARGE SCALE GENOMIC DNA]</scope>
</reference>